<evidence type="ECO:0000256" key="7">
    <source>
        <dbReference type="SAM" id="Phobius"/>
    </source>
</evidence>
<evidence type="ECO:0000313" key="9">
    <source>
        <dbReference type="Proteomes" id="UP000187203"/>
    </source>
</evidence>
<dbReference type="GO" id="GO:0016020">
    <property type="term" value="C:membrane"/>
    <property type="evidence" value="ECO:0007669"/>
    <property type="project" value="UniProtKB-SubCell"/>
</dbReference>
<organism evidence="8 9">
    <name type="scientific">Corchorus olitorius</name>
    <dbReference type="NCBI Taxonomy" id="93759"/>
    <lineage>
        <taxon>Eukaryota</taxon>
        <taxon>Viridiplantae</taxon>
        <taxon>Streptophyta</taxon>
        <taxon>Embryophyta</taxon>
        <taxon>Tracheophyta</taxon>
        <taxon>Spermatophyta</taxon>
        <taxon>Magnoliopsida</taxon>
        <taxon>eudicotyledons</taxon>
        <taxon>Gunneridae</taxon>
        <taxon>Pentapetalae</taxon>
        <taxon>rosids</taxon>
        <taxon>malvids</taxon>
        <taxon>Malvales</taxon>
        <taxon>Malvaceae</taxon>
        <taxon>Grewioideae</taxon>
        <taxon>Apeibeae</taxon>
        <taxon>Corchorus</taxon>
    </lineage>
</organism>
<evidence type="ECO:0000256" key="4">
    <source>
        <dbReference type="ARBA" id="ARBA00022989"/>
    </source>
</evidence>
<dbReference type="GO" id="GO:0010256">
    <property type="term" value="P:endomembrane system organization"/>
    <property type="evidence" value="ECO:0007669"/>
    <property type="project" value="TreeGrafter"/>
</dbReference>
<evidence type="ECO:0000256" key="3">
    <source>
        <dbReference type="ARBA" id="ARBA00022692"/>
    </source>
</evidence>
<dbReference type="Proteomes" id="UP000187203">
    <property type="component" value="Unassembled WGS sequence"/>
</dbReference>
<keyword evidence="9" id="KW-1185">Reference proteome</keyword>
<feature type="transmembrane region" description="Helical" evidence="7">
    <location>
        <begin position="152"/>
        <end position="171"/>
    </location>
</feature>
<dbReference type="Pfam" id="PF05078">
    <property type="entry name" value="DUF679"/>
    <property type="match status" value="1"/>
</dbReference>
<evidence type="ECO:0008006" key="10">
    <source>
        <dbReference type="Google" id="ProtNLM"/>
    </source>
</evidence>
<comment type="caution">
    <text evidence="8">The sequence shown here is derived from an EMBL/GenBank/DDBJ whole genome shotgun (WGS) entry which is preliminary data.</text>
</comment>
<gene>
    <name evidence="8" type="ORF">COLO4_05704</name>
</gene>
<feature type="region of interest" description="Disordered" evidence="6">
    <location>
        <begin position="1"/>
        <end position="43"/>
    </location>
</feature>
<dbReference type="OrthoDB" id="525686at2759"/>
<keyword evidence="3 7" id="KW-0812">Transmembrane</keyword>
<evidence type="ECO:0000256" key="1">
    <source>
        <dbReference type="ARBA" id="ARBA00004141"/>
    </source>
</evidence>
<evidence type="ECO:0000313" key="8">
    <source>
        <dbReference type="EMBL" id="OMP09203.1"/>
    </source>
</evidence>
<comment type="subcellular location">
    <subcellularLocation>
        <location evidence="1">Membrane</location>
        <topology evidence="1">Multi-pass membrane protein</topology>
    </subcellularLocation>
</comment>
<proteinExistence type="inferred from homology"/>
<dbReference type="InterPro" id="IPR007770">
    <property type="entry name" value="DMP"/>
</dbReference>
<feature type="transmembrane region" description="Helical" evidence="7">
    <location>
        <begin position="88"/>
        <end position="107"/>
    </location>
</feature>
<name>A0A1R3KQ36_9ROSI</name>
<dbReference type="STRING" id="93759.A0A1R3KQ36"/>
<sequence>MDIKVENRQPLLEEEEQQMQINANETQNQNQNQNQKQPKTKRQKVVRKTFKGTAVLSKLLPTGSALTFQLLSPVLTNSGQCKTYVSQYLTLGLVAFCATLCFFLSFTDSFRDEKGKVRYGVATFRGLWVMDGGAAVKLKLTAEEAEKYRLKFIDFVHAFISLMIFTALALFDQNVVNCFCKTPSEETQELLTLLPVCIGAIGSFLFVLFPTSRNGIGNPLSKT</sequence>
<protein>
    <recommendedName>
        <fullName evidence="10">DUF679 domain-containing protein</fullName>
    </recommendedName>
</protein>
<dbReference type="GO" id="GO:0005737">
    <property type="term" value="C:cytoplasm"/>
    <property type="evidence" value="ECO:0007669"/>
    <property type="project" value="UniProtKB-ARBA"/>
</dbReference>
<dbReference type="AlphaFoldDB" id="A0A1R3KQ36"/>
<reference evidence="9" key="1">
    <citation type="submission" date="2013-09" db="EMBL/GenBank/DDBJ databases">
        <title>Corchorus olitorius genome sequencing.</title>
        <authorList>
            <person name="Alam M."/>
            <person name="Haque M.S."/>
            <person name="Islam M.S."/>
            <person name="Emdad E.M."/>
            <person name="Islam M.M."/>
            <person name="Ahmed B."/>
            <person name="Halim A."/>
            <person name="Hossen Q.M.M."/>
            <person name="Hossain M.Z."/>
            <person name="Ahmed R."/>
            <person name="Khan M.M."/>
            <person name="Islam R."/>
            <person name="Rashid M.M."/>
            <person name="Khan S.A."/>
            <person name="Rahman M.S."/>
            <person name="Alam M."/>
            <person name="Yahiya A.S."/>
            <person name="Khan M.S."/>
            <person name="Azam M.S."/>
            <person name="Haque T."/>
            <person name="Lashkar M.Z.H."/>
            <person name="Akhand A.I."/>
            <person name="Morshed G."/>
            <person name="Roy S."/>
            <person name="Uddin K.S."/>
            <person name="Rabeya T."/>
            <person name="Hossain A.S."/>
            <person name="Chowdhury A."/>
            <person name="Snigdha A.R."/>
            <person name="Mortoza M.S."/>
            <person name="Matin S.A."/>
            <person name="Hoque S.M.E."/>
            <person name="Islam M.K."/>
            <person name="Roy D.K."/>
            <person name="Haider R."/>
            <person name="Moosa M.M."/>
            <person name="Elias S.M."/>
            <person name="Hasan A.M."/>
            <person name="Jahan S."/>
            <person name="Shafiuddin M."/>
            <person name="Mahmood N."/>
            <person name="Shommy N.S."/>
        </authorList>
    </citation>
    <scope>NUCLEOTIDE SEQUENCE [LARGE SCALE GENOMIC DNA]</scope>
    <source>
        <strain evidence="9">cv. O-4</strain>
    </source>
</reference>
<evidence type="ECO:0000256" key="6">
    <source>
        <dbReference type="SAM" id="MobiDB-lite"/>
    </source>
</evidence>
<dbReference type="PANTHER" id="PTHR31621:SF6">
    <property type="entry name" value="PROTEIN DMP7"/>
    <property type="match status" value="1"/>
</dbReference>
<accession>A0A1R3KQ36</accession>
<evidence type="ECO:0000256" key="2">
    <source>
        <dbReference type="ARBA" id="ARBA00008707"/>
    </source>
</evidence>
<dbReference type="EMBL" id="AWUE01012434">
    <property type="protein sequence ID" value="OMP09203.1"/>
    <property type="molecule type" value="Genomic_DNA"/>
</dbReference>
<comment type="similarity">
    <text evidence="2">Belongs to the plant DMP1 protein family.</text>
</comment>
<keyword evidence="5 7" id="KW-0472">Membrane</keyword>
<keyword evidence="4 7" id="KW-1133">Transmembrane helix</keyword>
<feature type="transmembrane region" description="Helical" evidence="7">
    <location>
        <begin position="191"/>
        <end position="209"/>
    </location>
</feature>
<dbReference type="PANTHER" id="PTHR31621">
    <property type="entry name" value="PROTEIN DMP3"/>
    <property type="match status" value="1"/>
</dbReference>
<evidence type="ECO:0000256" key="5">
    <source>
        <dbReference type="ARBA" id="ARBA00023136"/>
    </source>
</evidence>
<feature type="compositionally biased region" description="Low complexity" evidence="6">
    <location>
        <begin position="18"/>
        <end position="37"/>
    </location>
</feature>